<keyword evidence="9 15" id="KW-0378">Hydrolase</keyword>
<evidence type="ECO:0000256" key="4">
    <source>
        <dbReference type="ARBA" id="ARBA00012462"/>
    </source>
</evidence>
<keyword evidence="14" id="KW-0325">Glycoprotein</keyword>
<feature type="domain" description="Peptidase S53" evidence="17">
    <location>
        <begin position="177"/>
        <end position="530"/>
    </location>
</feature>
<gene>
    <name evidence="18" type="ORF">B0H16DRAFT_1828015</name>
</gene>
<evidence type="ECO:0000256" key="7">
    <source>
        <dbReference type="ARBA" id="ARBA00022723"/>
    </source>
</evidence>
<keyword evidence="19" id="KW-1185">Reference proteome</keyword>
<evidence type="ECO:0000256" key="15">
    <source>
        <dbReference type="PROSITE-ProRule" id="PRU01032"/>
    </source>
</evidence>
<dbReference type="InterPro" id="IPR015366">
    <property type="entry name" value="S53_propep"/>
</dbReference>
<accession>A0AAD7NE65</accession>
<sequence>MKLSLLPLFLFAAISSASPTAFTPQDKTLLVKESVATPHRWTRLGRAPSDHSIRLRIAILQHDFSGLEKALYEISDPDHHRYGGPYVQGGSREILAPNSTSLAFVDGWLAFVRLSRKRPRRSPAKDWVSVNAADIHGCRQMLGYRKPKCILHVPGDVLARTTSYQLPRYLHEHIELASPPQCSRDRREPRATKKNAIGITGFLNEYANIRDLAAFYRDQLPAAVNSTFEAVSVYGGINNQTSAAGEEANLDTQFAFGIAYPTPGIFWSTEGTRHTNEPYLDWLDYILNSHQIPQTISTSYGDDEQTVPFTYARRVCQRFASLAAGVSVLFASGDGGVGDGDSEPAQQCYTNDGKHTRRFIPGFPAVTAVGGTTNIPEISASFSGGGFSDYFARPAYQHKAVSAYLDKLPHKTYDGLFNRAGRGIPDVSAQSRRFQIVWQGERILIGGTSASTPAFAGLVALLNDARLAAGRPALGFLNPMLYKHGAHALNDIVVGSNPGCGTSGFNATQGWDPATGLGTPDFRKLLDVVV</sequence>
<evidence type="ECO:0000256" key="5">
    <source>
        <dbReference type="ARBA" id="ARBA00022525"/>
    </source>
</evidence>
<dbReference type="GO" id="GO:0005576">
    <property type="term" value="C:extracellular region"/>
    <property type="evidence" value="ECO:0007669"/>
    <property type="project" value="UniProtKB-SubCell"/>
</dbReference>
<evidence type="ECO:0000256" key="12">
    <source>
        <dbReference type="ARBA" id="ARBA00023026"/>
    </source>
</evidence>
<dbReference type="InterPro" id="IPR030400">
    <property type="entry name" value="Sedolisin_dom"/>
</dbReference>
<dbReference type="InterPro" id="IPR050819">
    <property type="entry name" value="Tripeptidyl-peptidase_I"/>
</dbReference>
<comment type="function">
    <text evidence="2">Secreted tripeptidyl-peptidase which degrades proteins at acidic pHs and is involved in virulence.</text>
</comment>
<dbReference type="SMART" id="SM00944">
    <property type="entry name" value="Pro-kuma_activ"/>
    <property type="match status" value="1"/>
</dbReference>
<keyword evidence="12" id="KW-0843">Virulence</keyword>
<reference evidence="18" key="1">
    <citation type="submission" date="2023-03" db="EMBL/GenBank/DDBJ databases">
        <title>Massive genome expansion in bonnet fungi (Mycena s.s.) driven by repeated elements and novel gene families across ecological guilds.</title>
        <authorList>
            <consortium name="Lawrence Berkeley National Laboratory"/>
            <person name="Harder C.B."/>
            <person name="Miyauchi S."/>
            <person name="Viragh M."/>
            <person name="Kuo A."/>
            <person name="Thoen E."/>
            <person name="Andreopoulos B."/>
            <person name="Lu D."/>
            <person name="Skrede I."/>
            <person name="Drula E."/>
            <person name="Henrissat B."/>
            <person name="Morin E."/>
            <person name="Kohler A."/>
            <person name="Barry K."/>
            <person name="LaButti K."/>
            <person name="Morin E."/>
            <person name="Salamov A."/>
            <person name="Lipzen A."/>
            <person name="Mereny Z."/>
            <person name="Hegedus B."/>
            <person name="Baldrian P."/>
            <person name="Stursova M."/>
            <person name="Weitz H."/>
            <person name="Taylor A."/>
            <person name="Grigoriev I.V."/>
            <person name="Nagy L.G."/>
            <person name="Martin F."/>
            <person name="Kauserud H."/>
        </authorList>
    </citation>
    <scope>NUCLEOTIDE SEQUENCE</scope>
    <source>
        <strain evidence="18">CBHHK182m</strain>
    </source>
</reference>
<proteinExistence type="predicted"/>
<dbReference type="PANTHER" id="PTHR14218">
    <property type="entry name" value="PROTEASE S8 TRIPEPTIDYL PEPTIDASE I CLN2"/>
    <property type="match status" value="1"/>
</dbReference>
<feature type="active site" description="Charge relay system" evidence="15">
    <location>
        <position position="449"/>
    </location>
</feature>
<dbReference type="SUPFAM" id="SSF54897">
    <property type="entry name" value="Protease propeptides/inhibitors"/>
    <property type="match status" value="1"/>
</dbReference>
<dbReference type="PROSITE" id="PS00138">
    <property type="entry name" value="SUBTILASE_SER"/>
    <property type="match status" value="1"/>
</dbReference>
<feature type="signal peptide" evidence="16">
    <location>
        <begin position="1"/>
        <end position="17"/>
    </location>
</feature>
<dbReference type="InterPro" id="IPR023828">
    <property type="entry name" value="Peptidase_S8_Ser-AS"/>
</dbReference>
<organism evidence="18 19">
    <name type="scientific">Mycena metata</name>
    <dbReference type="NCBI Taxonomy" id="1033252"/>
    <lineage>
        <taxon>Eukaryota</taxon>
        <taxon>Fungi</taxon>
        <taxon>Dikarya</taxon>
        <taxon>Basidiomycota</taxon>
        <taxon>Agaricomycotina</taxon>
        <taxon>Agaricomycetes</taxon>
        <taxon>Agaricomycetidae</taxon>
        <taxon>Agaricales</taxon>
        <taxon>Marasmiineae</taxon>
        <taxon>Mycenaceae</taxon>
        <taxon>Mycena</taxon>
    </lineage>
</organism>
<evidence type="ECO:0000256" key="3">
    <source>
        <dbReference type="ARBA" id="ARBA00004239"/>
    </source>
</evidence>
<dbReference type="GO" id="GO:0046872">
    <property type="term" value="F:metal ion binding"/>
    <property type="evidence" value="ECO:0007669"/>
    <property type="project" value="UniProtKB-UniRule"/>
</dbReference>
<evidence type="ECO:0000256" key="8">
    <source>
        <dbReference type="ARBA" id="ARBA00022729"/>
    </source>
</evidence>
<evidence type="ECO:0000256" key="16">
    <source>
        <dbReference type="SAM" id="SignalP"/>
    </source>
</evidence>
<dbReference type="GO" id="GO:0006508">
    <property type="term" value="P:proteolysis"/>
    <property type="evidence" value="ECO:0007669"/>
    <property type="project" value="UniProtKB-KW"/>
</dbReference>
<protein>
    <recommendedName>
        <fullName evidence="4">tripeptidyl-peptidase II</fullName>
        <ecNumber evidence="4">3.4.14.10</ecNumber>
    </recommendedName>
</protein>
<dbReference type="CDD" id="cd04056">
    <property type="entry name" value="Peptidases_S53"/>
    <property type="match status" value="1"/>
</dbReference>
<evidence type="ECO:0000256" key="9">
    <source>
        <dbReference type="ARBA" id="ARBA00022801"/>
    </source>
</evidence>
<feature type="binding site" evidence="15">
    <location>
        <position position="491"/>
    </location>
    <ligand>
        <name>Ca(2+)</name>
        <dbReference type="ChEBI" id="CHEBI:29108"/>
    </ligand>
</feature>
<dbReference type="AlphaFoldDB" id="A0AAD7NE65"/>
<keyword evidence="11 15" id="KW-0106">Calcium</keyword>
<name>A0AAD7NE65_9AGAR</name>
<feature type="active site" description="Charge relay system" evidence="15">
    <location>
        <position position="251"/>
    </location>
</feature>
<feature type="binding site" evidence="15">
    <location>
        <position position="510"/>
    </location>
    <ligand>
        <name>Ca(2+)</name>
        <dbReference type="ChEBI" id="CHEBI:29108"/>
    </ligand>
</feature>
<feature type="binding site" evidence="15">
    <location>
        <position position="512"/>
    </location>
    <ligand>
        <name>Ca(2+)</name>
        <dbReference type="ChEBI" id="CHEBI:29108"/>
    </ligand>
</feature>
<evidence type="ECO:0000256" key="11">
    <source>
        <dbReference type="ARBA" id="ARBA00022837"/>
    </source>
</evidence>
<feature type="active site" description="Charge relay system" evidence="15">
    <location>
        <position position="247"/>
    </location>
</feature>
<keyword evidence="5" id="KW-0964">Secreted</keyword>
<keyword evidence="7 15" id="KW-0479">Metal-binding</keyword>
<keyword evidence="6 15" id="KW-0645">Protease</keyword>
<comment type="caution">
    <text evidence="18">The sequence shown here is derived from an EMBL/GenBank/DDBJ whole genome shotgun (WGS) entry which is preliminary data.</text>
</comment>
<comment type="subcellular location">
    <subcellularLocation>
        <location evidence="3">Secreted</location>
        <location evidence="3">Extracellular space</location>
    </subcellularLocation>
</comment>
<evidence type="ECO:0000313" key="19">
    <source>
        <dbReference type="Proteomes" id="UP001215598"/>
    </source>
</evidence>
<dbReference type="Proteomes" id="UP001215598">
    <property type="component" value="Unassembled WGS sequence"/>
</dbReference>
<evidence type="ECO:0000256" key="14">
    <source>
        <dbReference type="ARBA" id="ARBA00023180"/>
    </source>
</evidence>
<dbReference type="SUPFAM" id="SSF52743">
    <property type="entry name" value="Subtilisin-like"/>
    <property type="match status" value="1"/>
</dbReference>
<comment type="catalytic activity">
    <reaction evidence="1">
        <text>Release of an N-terminal tripeptide from a polypeptide.</text>
        <dbReference type="EC" id="3.4.14.10"/>
    </reaction>
</comment>
<evidence type="ECO:0000256" key="1">
    <source>
        <dbReference type="ARBA" id="ARBA00001910"/>
    </source>
</evidence>
<dbReference type="Pfam" id="PF09286">
    <property type="entry name" value="Pro-kuma_activ"/>
    <property type="match status" value="1"/>
</dbReference>
<evidence type="ECO:0000256" key="6">
    <source>
        <dbReference type="ARBA" id="ARBA00022670"/>
    </source>
</evidence>
<dbReference type="FunFam" id="3.40.50.200:FF:000015">
    <property type="entry name" value="Tripeptidyl peptidase A"/>
    <property type="match status" value="1"/>
</dbReference>
<comment type="cofactor">
    <cofactor evidence="15">
        <name>Ca(2+)</name>
        <dbReference type="ChEBI" id="CHEBI:29108"/>
    </cofactor>
    <text evidence="15">Binds 1 Ca(2+) ion per subunit.</text>
</comment>
<evidence type="ECO:0000259" key="17">
    <source>
        <dbReference type="PROSITE" id="PS51695"/>
    </source>
</evidence>
<keyword evidence="10 15" id="KW-0720">Serine protease</keyword>
<feature type="chain" id="PRO_5041928922" description="tripeptidyl-peptidase II" evidence="16">
    <location>
        <begin position="18"/>
        <end position="530"/>
    </location>
</feature>
<dbReference type="PANTHER" id="PTHR14218:SF15">
    <property type="entry name" value="TRIPEPTIDYL-PEPTIDASE 1"/>
    <property type="match status" value="1"/>
</dbReference>
<feature type="binding site" evidence="15">
    <location>
        <position position="492"/>
    </location>
    <ligand>
        <name>Ca(2+)</name>
        <dbReference type="ChEBI" id="CHEBI:29108"/>
    </ligand>
</feature>
<dbReference type="EMBL" id="JARKIB010000048">
    <property type="protein sequence ID" value="KAJ7756000.1"/>
    <property type="molecule type" value="Genomic_DNA"/>
</dbReference>
<dbReference type="PROSITE" id="PS51695">
    <property type="entry name" value="SEDOLISIN"/>
    <property type="match status" value="1"/>
</dbReference>
<keyword evidence="8 16" id="KW-0732">Signal</keyword>
<dbReference type="EC" id="3.4.14.10" evidence="4"/>
<keyword evidence="13" id="KW-0865">Zymogen</keyword>
<dbReference type="InterPro" id="IPR036852">
    <property type="entry name" value="Peptidase_S8/S53_dom_sf"/>
</dbReference>
<dbReference type="Gene3D" id="3.40.50.200">
    <property type="entry name" value="Peptidase S8/S53 domain"/>
    <property type="match status" value="1"/>
</dbReference>
<evidence type="ECO:0000256" key="10">
    <source>
        <dbReference type="ARBA" id="ARBA00022825"/>
    </source>
</evidence>
<dbReference type="GO" id="GO:0008240">
    <property type="term" value="F:tripeptidyl-peptidase activity"/>
    <property type="evidence" value="ECO:0007669"/>
    <property type="project" value="UniProtKB-EC"/>
</dbReference>
<evidence type="ECO:0000256" key="2">
    <source>
        <dbReference type="ARBA" id="ARBA00002451"/>
    </source>
</evidence>
<dbReference type="GO" id="GO:0004252">
    <property type="term" value="F:serine-type endopeptidase activity"/>
    <property type="evidence" value="ECO:0007669"/>
    <property type="project" value="UniProtKB-UniRule"/>
</dbReference>
<evidence type="ECO:0000256" key="13">
    <source>
        <dbReference type="ARBA" id="ARBA00023145"/>
    </source>
</evidence>
<evidence type="ECO:0000313" key="18">
    <source>
        <dbReference type="EMBL" id="KAJ7756000.1"/>
    </source>
</evidence>